<keyword evidence="1" id="KW-0808">Transferase</keyword>
<dbReference type="PROSITE" id="PS50293">
    <property type="entry name" value="TPR_REGION"/>
    <property type="match status" value="2"/>
</dbReference>
<dbReference type="Proteomes" id="UP000299794">
    <property type="component" value="Unassembled WGS sequence"/>
</dbReference>
<dbReference type="InterPro" id="IPR019734">
    <property type="entry name" value="TPR_rpt"/>
</dbReference>
<feature type="repeat" description="TPR" evidence="5">
    <location>
        <begin position="49"/>
        <end position="82"/>
    </location>
</feature>
<dbReference type="Pfam" id="PF07719">
    <property type="entry name" value="TPR_2"/>
    <property type="match status" value="1"/>
</dbReference>
<reference evidence="8" key="1">
    <citation type="submission" date="2019-02" db="EMBL/GenBank/DDBJ databases">
        <title>Draft genome sequence of Planktothrix agardhii NIES-905.</title>
        <authorList>
            <person name="Yamaguchi H."/>
            <person name="Suzuki S."/>
            <person name="Kawachi M."/>
        </authorList>
    </citation>
    <scope>NUCLEOTIDE SEQUENCE [LARGE SCALE GENOMIC DNA]</scope>
    <source>
        <strain evidence="8">CCAP 1459/11A</strain>
    </source>
</reference>
<dbReference type="SUPFAM" id="SSF48452">
    <property type="entry name" value="TPR-like"/>
    <property type="match status" value="2"/>
</dbReference>
<evidence type="ECO:0000313" key="7">
    <source>
        <dbReference type="EMBL" id="GDZ95505.1"/>
    </source>
</evidence>
<feature type="repeat" description="TPR" evidence="5">
    <location>
        <begin position="15"/>
        <end position="48"/>
    </location>
</feature>
<dbReference type="GO" id="GO:0008146">
    <property type="term" value="F:sulfotransferase activity"/>
    <property type="evidence" value="ECO:0007669"/>
    <property type="project" value="InterPro"/>
</dbReference>
<dbReference type="EMBL" id="BJCD01000060">
    <property type="protein sequence ID" value="GDZ95505.1"/>
    <property type="molecule type" value="Genomic_DNA"/>
</dbReference>
<keyword evidence="2" id="KW-0677">Repeat</keyword>
<dbReference type="Gene3D" id="3.40.50.300">
    <property type="entry name" value="P-loop containing nucleotide triphosphate hydrolases"/>
    <property type="match status" value="1"/>
</dbReference>
<dbReference type="PANTHER" id="PTHR10605:SF56">
    <property type="entry name" value="BIFUNCTIONAL HEPARAN SULFATE N-DEACETYLASE_N-SULFOTRANSFERASE"/>
    <property type="match status" value="1"/>
</dbReference>
<dbReference type="SMART" id="SM00028">
    <property type="entry name" value="TPR"/>
    <property type="match status" value="7"/>
</dbReference>
<dbReference type="InterPro" id="IPR037359">
    <property type="entry name" value="NST/OST"/>
</dbReference>
<feature type="repeat" description="TPR" evidence="5">
    <location>
        <begin position="261"/>
        <end position="294"/>
    </location>
</feature>
<dbReference type="Gene3D" id="1.25.40.10">
    <property type="entry name" value="Tetratricopeptide repeat domain"/>
    <property type="match status" value="2"/>
</dbReference>
<comment type="caution">
    <text evidence="7">The sequence shown here is derived from an EMBL/GenBank/DDBJ whole genome shotgun (WGS) entry which is preliminary data.</text>
</comment>
<evidence type="ECO:0000256" key="4">
    <source>
        <dbReference type="ARBA" id="ARBA00023180"/>
    </source>
</evidence>
<dbReference type="PROSITE" id="PS50005">
    <property type="entry name" value="TPR"/>
    <property type="match status" value="4"/>
</dbReference>
<keyword evidence="3 5" id="KW-0802">TPR repeat</keyword>
<sequence length="623" mass="73092">MSFDFNCLHPEPISASTLYEQAELYRNQGNLVEAIALYQKTIELDPNFSWAYHQLGDIFSQQNNPTEAIVVYHQAIALNPNFSWSYHNLGMALIQQKKWDEAILAYSKAIKLNPDFCWSYYYLGEAFCQQQNWQESVNAYFNAWKKNPDFSESLNRIGEILQAQIKKGLDPVINEYCSVVNKPDNSKILSTDFELYIKLAEILTQKNHGFAALLFYHIAWQIQPNNLDISQKIETILEQNKVLDQEVEKCRDAVQQKPNDPQIYYNLGMALYRNQQPDEAVFSYLKFLELKPDLYLWNYQTIVDLIQEKNQIITAINIVNQGIEKDPESSILYLNLAVLYTAQGDLQSAIKYNYIAGQKIIPKFRPQWQNISALLQPVNHLDYLIIGTQKGGTTSLNYYLSEHPNIMSSMIKEMPFWSNQVHRGLEWYFSHFPPIPPNYHCLVGEATPINFNSPEVAENLVKFFPNVKLILLLRNPIDRAVSHYYHWLSLKWESSCFEEAIQREIDQLEDQTIDFWRKLHQPNFQGYLAKGLYIYFLEKWIKVFPREQFLILSSEQFYANPDQGTTEVLKFLGLPEYHLSNYHQYNTRPYPSISEATRTLLNDYFQPYNQQLEEFLGMQFNWN</sequence>
<evidence type="ECO:0000259" key="6">
    <source>
        <dbReference type="Pfam" id="PF00685"/>
    </source>
</evidence>
<gene>
    <name evidence="7" type="ORF">PA905_39350</name>
</gene>
<evidence type="ECO:0000256" key="2">
    <source>
        <dbReference type="ARBA" id="ARBA00022737"/>
    </source>
</evidence>
<dbReference type="PANTHER" id="PTHR10605">
    <property type="entry name" value="HEPARAN SULFATE SULFOTRANSFERASE"/>
    <property type="match status" value="1"/>
</dbReference>
<dbReference type="Pfam" id="PF13414">
    <property type="entry name" value="TPR_11"/>
    <property type="match status" value="2"/>
</dbReference>
<accession>A0A4P5ZZB2</accession>
<name>A0A4P5ZZB2_PLAAG</name>
<organism evidence="7 8">
    <name type="scientific">Planktothrix agardhii CCAP 1459/11A</name>
    <dbReference type="NCBI Taxonomy" id="282420"/>
    <lineage>
        <taxon>Bacteria</taxon>
        <taxon>Bacillati</taxon>
        <taxon>Cyanobacteriota</taxon>
        <taxon>Cyanophyceae</taxon>
        <taxon>Oscillatoriophycideae</taxon>
        <taxon>Oscillatoriales</taxon>
        <taxon>Microcoleaceae</taxon>
        <taxon>Planktothrix</taxon>
    </lineage>
</organism>
<evidence type="ECO:0000256" key="3">
    <source>
        <dbReference type="ARBA" id="ARBA00022803"/>
    </source>
</evidence>
<dbReference type="InterPro" id="IPR000863">
    <property type="entry name" value="Sulfotransferase_dom"/>
</dbReference>
<dbReference type="AlphaFoldDB" id="A0A4P5ZZB2"/>
<feature type="domain" description="Sulfotransferase" evidence="6">
    <location>
        <begin position="382"/>
        <end position="580"/>
    </location>
</feature>
<dbReference type="InterPro" id="IPR011990">
    <property type="entry name" value="TPR-like_helical_dom_sf"/>
</dbReference>
<dbReference type="Pfam" id="PF00685">
    <property type="entry name" value="Sulfotransfer_1"/>
    <property type="match status" value="1"/>
</dbReference>
<dbReference type="RefSeq" id="WP_141295508.1">
    <property type="nucleotide sequence ID" value="NZ_BJCD01000060.1"/>
</dbReference>
<keyword evidence="4" id="KW-0325">Glycoprotein</keyword>
<proteinExistence type="predicted"/>
<evidence type="ECO:0000256" key="5">
    <source>
        <dbReference type="PROSITE-ProRule" id="PRU00339"/>
    </source>
</evidence>
<dbReference type="InterPro" id="IPR027417">
    <property type="entry name" value="P-loop_NTPase"/>
</dbReference>
<evidence type="ECO:0000313" key="8">
    <source>
        <dbReference type="Proteomes" id="UP000299794"/>
    </source>
</evidence>
<evidence type="ECO:0000256" key="1">
    <source>
        <dbReference type="ARBA" id="ARBA00022679"/>
    </source>
</evidence>
<dbReference type="InterPro" id="IPR013105">
    <property type="entry name" value="TPR_2"/>
</dbReference>
<dbReference type="SUPFAM" id="SSF52540">
    <property type="entry name" value="P-loop containing nucleoside triphosphate hydrolases"/>
    <property type="match status" value="1"/>
</dbReference>
<feature type="repeat" description="TPR" evidence="5">
    <location>
        <begin position="83"/>
        <end position="116"/>
    </location>
</feature>
<protein>
    <submittedName>
        <fullName evidence="7">TPR domain protein</fullName>
    </submittedName>
</protein>